<accession>A0AA88NIW3</accession>
<dbReference type="Proteomes" id="UP001187315">
    <property type="component" value="Unassembled WGS sequence"/>
</dbReference>
<keyword evidence="3" id="KW-1185">Reference proteome</keyword>
<evidence type="ECO:0000313" key="3">
    <source>
        <dbReference type="Proteomes" id="UP001187315"/>
    </source>
</evidence>
<reference evidence="2" key="1">
    <citation type="submission" date="2023-08" db="EMBL/GenBank/DDBJ databases">
        <title>Pelteobagrus vachellii genome.</title>
        <authorList>
            <person name="Liu H."/>
        </authorList>
    </citation>
    <scope>NUCLEOTIDE SEQUENCE</scope>
    <source>
        <strain evidence="2">PRFRI_2022a</strain>
        <tissue evidence="2">Muscle</tissue>
    </source>
</reference>
<dbReference type="AlphaFoldDB" id="A0AA88NIW3"/>
<sequence>MEQLQDCVSSKFLMLEKPELIKVSLYLKCNQPSGEGFPGQTRRALIRLSEGTLDEIEGSLEEEQYAENLNELLCFIESLKKSAEPKVSPVTQSEIEKLREDTYLNTSLEGWRRRECENRRREYAGGGENADVTGTGEENVPQENSDSEEGNRDSVSELEVLQSCTYPQRQRHQLKMLTYNELGEPTVVRRNVVLKDVNFQPACGQNLWRPWTLLHNRMVH</sequence>
<name>A0AA88NIW3_TACVA</name>
<gene>
    <name evidence="2" type="ORF">Q7C36_004661</name>
</gene>
<comment type="caution">
    <text evidence="2">The sequence shown here is derived from an EMBL/GenBank/DDBJ whole genome shotgun (WGS) entry which is preliminary data.</text>
</comment>
<evidence type="ECO:0000313" key="2">
    <source>
        <dbReference type="EMBL" id="KAK2860495.1"/>
    </source>
</evidence>
<evidence type="ECO:0000256" key="1">
    <source>
        <dbReference type="SAM" id="MobiDB-lite"/>
    </source>
</evidence>
<dbReference type="EMBL" id="JAVHJS010000004">
    <property type="protein sequence ID" value="KAK2860495.1"/>
    <property type="molecule type" value="Genomic_DNA"/>
</dbReference>
<protein>
    <submittedName>
        <fullName evidence="2">Uncharacterized protein</fullName>
    </submittedName>
</protein>
<organism evidence="2 3">
    <name type="scientific">Tachysurus vachellii</name>
    <name type="common">Darkbarbel catfish</name>
    <name type="synonym">Pelteobagrus vachellii</name>
    <dbReference type="NCBI Taxonomy" id="175792"/>
    <lineage>
        <taxon>Eukaryota</taxon>
        <taxon>Metazoa</taxon>
        <taxon>Chordata</taxon>
        <taxon>Craniata</taxon>
        <taxon>Vertebrata</taxon>
        <taxon>Euteleostomi</taxon>
        <taxon>Actinopterygii</taxon>
        <taxon>Neopterygii</taxon>
        <taxon>Teleostei</taxon>
        <taxon>Ostariophysi</taxon>
        <taxon>Siluriformes</taxon>
        <taxon>Bagridae</taxon>
        <taxon>Tachysurus</taxon>
    </lineage>
</organism>
<proteinExistence type="predicted"/>
<feature type="region of interest" description="Disordered" evidence="1">
    <location>
        <begin position="122"/>
        <end position="155"/>
    </location>
</feature>